<dbReference type="Proteomes" id="UP000217289">
    <property type="component" value="Chromosome"/>
</dbReference>
<proteinExistence type="inferred from homology"/>
<protein>
    <submittedName>
        <fullName evidence="7">Acyl-CoA synthetase</fullName>
    </submittedName>
</protein>
<comment type="similarity">
    <text evidence="1">Belongs to the ATP-dependent AMP-binding enzyme family.</text>
</comment>
<sequence>MSSTPTRDMPDYEATRRDFQWERPEFFNFATDVTDRWARERPDALALHWSDEGGRERVFTWRQVRERSLHAARFLTGQGLGKGDRVFVMMPRVPEWWFLVLGCIRAGIVFMPGTPMLTPKDVRYRLEAAGAQAVLTEASCLDRFEGLVGTDAAKCWVSVGPVPPGSPWVEYTSAEQPEAAEDTFARTRAEDPMLLYFTSGTTGMPKMVQHTQASYGLGHQVTGRYWLDLTPEDRHLTLSDTGWAKCAWGKLFGPWSQGACNVVYDFRGRFVAAAFLRMLERQRVTTFCAPPTAWRALVLQDLSRYDLSSLRHVASAGEPLNPEVIDAWKKATGLHIREGYGQTESVVVVGMFPSLEPRVGSMGKPSPGFDVSIIDDEGREVASGQEGDIAVRVKPERPVGLFDGYLQDDAANETAFRGDWYVTGDRAVKDADGYFYFVGRRDDVIKTSGYRVGPFEVESALIEHEAVAESAVVGVPDERLGQRIKAYVVLAPGFTGSSELARELQEHVKRITAPYKYPRDIEFVTDLPKTVSGKIRRTDLRALALQGPAAKD</sequence>
<dbReference type="InterPro" id="IPR020845">
    <property type="entry name" value="AMP-binding_CS"/>
</dbReference>
<dbReference type="GO" id="GO:0015645">
    <property type="term" value="F:fatty acid ligase activity"/>
    <property type="evidence" value="ECO:0007669"/>
    <property type="project" value="TreeGrafter"/>
</dbReference>
<keyword evidence="4" id="KW-0067">ATP-binding</keyword>
<evidence type="ECO:0000256" key="4">
    <source>
        <dbReference type="ARBA" id="ARBA00022840"/>
    </source>
</evidence>
<dbReference type="GO" id="GO:0005524">
    <property type="term" value="F:ATP binding"/>
    <property type="evidence" value="ECO:0007669"/>
    <property type="project" value="UniProtKB-KW"/>
</dbReference>
<dbReference type="InterPro" id="IPR045851">
    <property type="entry name" value="AMP-bd_C_sf"/>
</dbReference>
<dbReference type="Gene3D" id="3.40.50.12780">
    <property type="entry name" value="N-terminal domain of ligase-like"/>
    <property type="match status" value="1"/>
</dbReference>
<organism evidence="7 8">
    <name type="scientific">Melittangium boletus DSM 14713</name>
    <dbReference type="NCBI Taxonomy" id="1294270"/>
    <lineage>
        <taxon>Bacteria</taxon>
        <taxon>Pseudomonadati</taxon>
        <taxon>Myxococcota</taxon>
        <taxon>Myxococcia</taxon>
        <taxon>Myxococcales</taxon>
        <taxon>Cystobacterineae</taxon>
        <taxon>Archangiaceae</taxon>
        <taxon>Melittangium</taxon>
    </lineage>
</organism>
<dbReference type="GO" id="GO:0006633">
    <property type="term" value="P:fatty acid biosynthetic process"/>
    <property type="evidence" value="ECO:0007669"/>
    <property type="project" value="TreeGrafter"/>
</dbReference>
<dbReference type="InterPro" id="IPR000873">
    <property type="entry name" value="AMP-dep_synth/lig_dom"/>
</dbReference>
<dbReference type="InterPro" id="IPR042099">
    <property type="entry name" value="ANL_N_sf"/>
</dbReference>
<keyword evidence="2" id="KW-0436">Ligase</keyword>
<dbReference type="GO" id="GO:0004321">
    <property type="term" value="F:fatty-acyl-CoA synthase activity"/>
    <property type="evidence" value="ECO:0007669"/>
    <property type="project" value="TreeGrafter"/>
</dbReference>
<evidence type="ECO:0000256" key="3">
    <source>
        <dbReference type="ARBA" id="ARBA00022741"/>
    </source>
</evidence>
<reference evidence="7 8" key="1">
    <citation type="submission" date="2017-06" db="EMBL/GenBank/DDBJ databases">
        <authorList>
            <person name="Kim H.J."/>
            <person name="Triplett B.A."/>
        </authorList>
    </citation>
    <scope>NUCLEOTIDE SEQUENCE [LARGE SCALE GENOMIC DNA]</scope>
    <source>
        <strain evidence="7 8">DSM 14713</strain>
    </source>
</reference>
<accession>A0A250II54</accession>
<dbReference type="EMBL" id="CP022163">
    <property type="protein sequence ID" value="ATB30900.1"/>
    <property type="molecule type" value="Genomic_DNA"/>
</dbReference>
<keyword evidence="8" id="KW-1185">Reference proteome</keyword>
<dbReference type="KEGG" id="mbd:MEBOL_004362"/>
<dbReference type="RefSeq" id="WP_179956282.1">
    <property type="nucleotide sequence ID" value="NZ_CP022163.1"/>
</dbReference>
<dbReference type="GO" id="GO:0016405">
    <property type="term" value="F:CoA-ligase activity"/>
    <property type="evidence" value="ECO:0007669"/>
    <property type="project" value="UniProtKB-ARBA"/>
</dbReference>
<evidence type="ECO:0000313" key="8">
    <source>
        <dbReference type="Proteomes" id="UP000217289"/>
    </source>
</evidence>
<feature type="domain" description="AMP-binding enzyme C-terminal" evidence="6">
    <location>
        <begin position="456"/>
        <end position="534"/>
    </location>
</feature>
<dbReference type="Pfam" id="PF00501">
    <property type="entry name" value="AMP-binding"/>
    <property type="match status" value="1"/>
</dbReference>
<dbReference type="PANTHER" id="PTHR43605">
    <property type="entry name" value="ACYL-COENZYME A SYNTHETASE"/>
    <property type="match status" value="1"/>
</dbReference>
<evidence type="ECO:0000256" key="1">
    <source>
        <dbReference type="ARBA" id="ARBA00006432"/>
    </source>
</evidence>
<dbReference type="InterPro" id="IPR025110">
    <property type="entry name" value="AMP-bd_C"/>
</dbReference>
<evidence type="ECO:0000313" key="7">
    <source>
        <dbReference type="EMBL" id="ATB30900.1"/>
    </source>
</evidence>
<feature type="domain" description="AMP-dependent synthetase/ligase" evidence="5">
    <location>
        <begin position="35"/>
        <end position="405"/>
    </location>
</feature>
<evidence type="ECO:0000256" key="2">
    <source>
        <dbReference type="ARBA" id="ARBA00022598"/>
    </source>
</evidence>
<name>A0A250II54_9BACT</name>
<dbReference type="PROSITE" id="PS00455">
    <property type="entry name" value="AMP_BINDING"/>
    <property type="match status" value="1"/>
</dbReference>
<dbReference type="SUPFAM" id="SSF56801">
    <property type="entry name" value="Acetyl-CoA synthetase-like"/>
    <property type="match status" value="1"/>
</dbReference>
<dbReference type="GO" id="GO:0006637">
    <property type="term" value="P:acyl-CoA metabolic process"/>
    <property type="evidence" value="ECO:0007669"/>
    <property type="project" value="TreeGrafter"/>
</dbReference>
<dbReference type="InterPro" id="IPR051087">
    <property type="entry name" value="Mitochondrial_ACSM"/>
</dbReference>
<evidence type="ECO:0000259" key="5">
    <source>
        <dbReference type="Pfam" id="PF00501"/>
    </source>
</evidence>
<dbReference type="AlphaFoldDB" id="A0A250II54"/>
<dbReference type="FunFam" id="3.30.300.30:FF:000005">
    <property type="entry name" value="Acyl-coenzyme A synthetase ACSM5, mitochondrial"/>
    <property type="match status" value="1"/>
</dbReference>
<dbReference type="Pfam" id="PF13193">
    <property type="entry name" value="AMP-binding_C"/>
    <property type="match status" value="1"/>
</dbReference>
<dbReference type="Gene3D" id="3.30.300.30">
    <property type="match status" value="1"/>
</dbReference>
<evidence type="ECO:0000259" key="6">
    <source>
        <dbReference type="Pfam" id="PF13193"/>
    </source>
</evidence>
<gene>
    <name evidence="7" type="ORF">MEBOL_004362</name>
</gene>
<keyword evidence="3" id="KW-0547">Nucleotide-binding</keyword>
<dbReference type="PANTHER" id="PTHR43605:SF10">
    <property type="entry name" value="ACYL-COA SYNTHETASE MEDIUM CHAIN FAMILY MEMBER 3"/>
    <property type="match status" value="1"/>
</dbReference>